<dbReference type="PANTHER" id="PTHR13184">
    <property type="entry name" value="37S RIBOSOMAL PROTEIN S22"/>
    <property type="match status" value="1"/>
</dbReference>
<keyword evidence="3" id="KW-0408">Iron</keyword>
<dbReference type="Proteomes" id="UP001500280">
    <property type="component" value="Unassembled WGS sequence"/>
</dbReference>
<dbReference type="InterPro" id="IPR015324">
    <property type="entry name" value="Ribosomal_Rsm22-like"/>
</dbReference>
<evidence type="ECO:0000256" key="2">
    <source>
        <dbReference type="ARBA" id="ARBA00022946"/>
    </source>
</evidence>
<dbReference type="InterPro" id="IPR029063">
    <property type="entry name" value="SAM-dependent_MTases_sf"/>
</dbReference>
<evidence type="ECO:0000256" key="4">
    <source>
        <dbReference type="ARBA" id="ARBA00023014"/>
    </source>
</evidence>
<organism evidence="5 6">
    <name type="scientific">Kribbella yunnanensis</name>
    <dbReference type="NCBI Taxonomy" id="190194"/>
    <lineage>
        <taxon>Bacteria</taxon>
        <taxon>Bacillati</taxon>
        <taxon>Actinomycetota</taxon>
        <taxon>Actinomycetes</taxon>
        <taxon>Propionibacteriales</taxon>
        <taxon>Kribbellaceae</taxon>
        <taxon>Kribbella</taxon>
    </lineage>
</organism>
<dbReference type="EMBL" id="BAAANF010000004">
    <property type="protein sequence ID" value="GAA1673914.1"/>
    <property type="molecule type" value="Genomic_DNA"/>
</dbReference>
<evidence type="ECO:0000256" key="1">
    <source>
        <dbReference type="ARBA" id="ARBA00022723"/>
    </source>
</evidence>
<sequence>MSSVDTQLHAVLLRALNGIKYDVLRTRANELSARYRNAAVADASPGLRDNLDCLAYAVVRMPATYRAIQAALRAADLHVGAAGTHLDLGGGTGAAAWAATSIWPGIETQIVERQPAAIALGRRLAADTPCSPSPQWSPGDLRDWQPADLRGWPSATPVDLVTVAYVLNELTAPTRQHVIAAAAVSADTIVLVEPGTPRGYRHILEARDQLISLGLTIAAPCPHQLDCPLVERDWCHFAVRLPRTELHRRLKDGVRNYEDEKFSYLVATRRPARPAAARVLTPPVRPKNQVLLTLCTADARRTQARIPKSSPEYPVARAVAQGGSWPAQRS</sequence>
<dbReference type="RefSeq" id="WP_344147423.1">
    <property type="nucleotide sequence ID" value="NZ_BAAANF010000004.1"/>
</dbReference>
<dbReference type="InterPro" id="IPR052571">
    <property type="entry name" value="Mt_RNA_Methyltransferase"/>
</dbReference>
<proteinExistence type="predicted"/>
<dbReference type="Gene3D" id="3.40.50.150">
    <property type="entry name" value="Vaccinia Virus protein VP39"/>
    <property type="match status" value="1"/>
</dbReference>
<reference evidence="6" key="1">
    <citation type="journal article" date="2019" name="Int. J. Syst. Evol. Microbiol.">
        <title>The Global Catalogue of Microorganisms (GCM) 10K type strain sequencing project: providing services to taxonomists for standard genome sequencing and annotation.</title>
        <authorList>
            <consortium name="The Broad Institute Genomics Platform"/>
            <consortium name="The Broad Institute Genome Sequencing Center for Infectious Disease"/>
            <person name="Wu L."/>
            <person name="Ma J."/>
        </authorList>
    </citation>
    <scope>NUCLEOTIDE SEQUENCE [LARGE SCALE GENOMIC DNA]</scope>
    <source>
        <strain evidence="6">JCM 14307</strain>
    </source>
</reference>
<evidence type="ECO:0000313" key="6">
    <source>
        <dbReference type="Proteomes" id="UP001500280"/>
    </source>
</evidence>
<name>A0ABP4SL42_9ACTN</name>
<evidence type="ECO:0000256" key="3">
    <source>
        <dbReference type="ARBA" id="ARBA00023004"/>
    </source>
</evidence>
<keyword evidence="6" id="KW-1185">Reference proteome</keyword>
<dbReference type="Pfam" id="PF09243">
    <property type="entry name" value="Rsm22"/>
    <property type="match status" value="1"/>
</dbReference>
<comment type="caution">
    <text evidence="5">The sequence shown here is derived from an EMBL/GenBank/DDBJ whole genome shotgun (WGS) entry which is preliminary data.</text>
</comment>
<dbReference type="SUPFAM" id="SSF53335">
    <property type="entry name" value="S-adenosyl-L-methionine-dependent methyltransferases"/>
    <property type="match status" value="1"/>
</dbReference>
<evidence type="ECO:0000313" key="5">
    <source>
        <dbReference type="EMBL" id="GAA1673914.1"/>
    </source>
</evidence>
<protein>
    <submittedName>
        <fullName evidence="5">Small ribosomal subunit Rsm22 family protein</fullName>
    </submittedName>
</protein>
<dbReference type="PANTHER" id="PTHR13184:SF5">
    <property type="entry name" value="METHYLTRANSFERASE-LIKE PROTEIN 17, MITOCHONDRIAL"/>
    <property type="match status" value="1"/>
</dbReference>
<gene>
    <name evidence="5" type="ORF">GCM10009745_16190</name>
</gene>
<keyword evidence="1" id="KW-0479">Metal-binding</keyword>
<keyword evidence="4" id="KW-0411">Iron-sulfur</keyword>
<keyword evidence="2" id="KW-0809">Transit peptide</keyword>
<accession>A0ABP4SL42</accession>